<comment type="caution">
    <text evidence="1">The sequence shown here is derived from an EMBL/GenBank/DDBJ whole genome shotgun (WGS) entry which is preliminary data.</text>
</comment>
<organism evidence="1 2">
    <name type="scientific">Pan troglodytes</name>
    <name type="common">Chimpanzee</name>
    <dbReference type="NCBI Taxonomy" id="9598"/>
    <lineage>
        <taxon>Eukaryota</taxon>
        <taxon>Metazoa</taxon>
        <taxon>Chordata</taxon>
        <taxon>Craniata</taxon>
        <taxon>Vertebrata</taxon>
        <taxon>Euteleostomi</taxon>
        <taxon>Mammalia</taxon>
        <taxon>Eutheria</taxon>
        <taxon>Euarchontoglires</taxon>
        <taxon>Primates</taxon>
        <taxon>Haplorrhini</taxon>
        <taxon>Catarrhini</taxon>
        <taxon>Hominidae</taxon>
        <taxon>Pan</taxon>
    </lineage>
</organism>
<dbReference type="EMBL" id="NBAG03000218">
    <property type="protein sequence ID" value="PNI81075.1"/>
    <property type="molecule type" value="Genomic_DNA"/>
</dbReference>
<dbReference type="AlphaFoldDB" id="A0A2J8PAM6"/>
<name>A0A2J8PAM6_PANTR</name>
<gene>
    <name evidence="1" type="ORF">CK820_G0005266</name>
</gene>
<dbReference type="Proteomes" id="UP000236370">
    <property type="component" value="Unassembled WGS sequence"/>
</dbReference>
<evidence type="ECO:0000313" key="2">
    <source>
        <dbReference type="Proteomes" id="UP000236370"/>
    </source>
</evidence>
<reference evidence="1 2" key="1">
    <citation type="submission" date="2017-12" db="EMBL/GenBank/DDBJ databases">
        <title>High-resolution comparative analysis of great ape genomes.</title>
        <authorList>
            <person name="Pollen A."/>
            <person name="Hastie A."/>
            <person name="Hormozdiari F."/>
            <person name="Dougherty M."/>
            <person name="Liu R."/>
            <person name="Chaisson M."/>
            <person name="Hoppe E."/>
            <person name="Hill C."/>
            <person name="Pang A."/>
            <person name="Hillier L."/>
            <person name="Baker C."/>
            <person name="Armstrong J."/>
            <person name="Shendure J."/>
            <person name="Paten B."/>
            <person name="Wilson R."/>
            <person name="Chao H."/>
            <person name="Schneider V."/>
            <person name="Ventura M."/>
            <person name="Kronenberg Z."/>
            <person name="Murali S."/>
            <person name="Gordon D."/>
            <person name="Cantsilieris S."/>
            <person name="Munson K."/>
            <person name="Nelson B."/>
            <person name="Raja A."/>
            <person name="Underwood J."/>
            <person name="Diekhans M."/>
            <person name="Fiddes I."/>
            <person name="Haussler D."/>
            <person name="Eichler E."/>
        </authorList>
    </citation>
    <scope>NUCLEOTIDE SEQUENCE [LARGE SCALE GENOMIC DNA]</scope>
    <source>
        <strain evidence="1">Yerkes chimp pedigree #C0471</strain>
    </source>
</reference>
<protein>
    <submittedName>
        <fullName evidence="1">KIF15 isoform 2</fullName>
    </submittedName>
</protein>
<dbReference type="SMR" id="A0A2J8PAM6"/>
<evidence type="ECO:0000313" key="1">
    <source>
        <dbReference type="EMBL" id="PNI81075.1"/>
    </source>
</evidence>
<accession>A0A2J8PAM6</accession>
<sequence>MAPGCKIMKVMPSKFLCEFVLLQKDLGQLMESRTYAYLCCPPRVSGCTPTLSPRPSRLIMLQMWIPLRNLYSQLWLKALWSLA</sequence>
<proteinExistence type="predicted"/>